<comment type="function">
    <text evidence="6">Catalyzes the NADPH dependent reduction of D-ribulose 5-phosphate to D-ribitol 5-phosphate.</text>
</comment>
<dbReference type="PATRIC" id="fig|759620.7.peg.721"/>
<dbReference type="Pfam" id="PF00107">
    <property type="entry name" value="ADH_zinc_N"/>
    <property type="match status" value="1"/>
</dbReference>
<dbReference type="InterPro" id="IPR034710">
    <property type="entry name" value="TarJ"/>
</dbReference>
<evidence type="ECO:0000256" key="3">
    <source>
        <dbReference type="ARBA" id="ARBA00022723"/>
    </source>
</evidence>
<feature type="domain" description="Alcohol dehydrogenase-like N-terminal" evidence="8">
    <location>
        <begin position="26"/>
        <end position="134"/>
    </location>
</feature>
<dbReference type="RefSeq" id="WP_009496487.1">
    <property type="nucleotide sequence ID" value="NZ_CP009223.1"/>
</dbReference>
<proteinExistence type="inferred from homology"/>
<dbReference type="Proteomes" id="UP000029079">
    <property type="component" value="Chromosome"/>
</dbReference>
<evidence type="ECO:0000259" key="7">
    <source>
        <dbReference type="Pfam" id="PF00107"/>
    </source>
</evidence>
<evidence type="ECO:0000256" key="6">
    <source>
        <dbReference type="HAMAP-Rule" id="MF_02069"/>
    </source>
</evidence>
<comment type="catalytic activity">
    <reaction evidence="6">
        <text>D-ribitol 5-phosphate + NADP(+) = D-ribulose 5-phosphate + NADPH + H(+)</text>
        <dbReference type="Rhea" id="RHEA:19921"/>
        <dbReference type="ChEBI" id="CHEBI:15378"/>
        <dbReference type="ChEBI" id="CHEBI:57695"/>
        <dbReference type="ChEBI" id="CHEBI:57783"/>
        <dbReference type="ChEBI" id="CHEBI:58121"/>
        <dbReference type="ChEBI" id="CHEBI:58349"/>
        <dbReference type="EC" id="1.1.1.405"/>
    </reaction>
</comment>
<dbReference type="KEGG" id="wct:WS74_0698"/>
<evidence type="ECO:0000259" key="8">
    <source>
        <dbReference type="Pfam" id="PF08240"/>
    </source>
</evidence>
<dbReference type="GO" id="GO:1902012">
    <property type="term" value="P:poly(ribitol phosphate) teichoic acid biosynthetic process"/>
    <property type="evidence" value="ECO:0007669"/>
    <property type="project" value="UniProtKB-UniRule"/>
</dbReference>
<keyword evidence="3 6" id="KW-0479">Metal-binding</keyword>
<dbReference type="Gene3D" id="3.40.50.720">
    <property type="entry name" value="NAD(P)-binding Rossmann-like Domain"/>
    <property type="match status" value="1"/>
</dbReference>
<dbReference type="KEGG" id="wce:WS08_0696"/>
<dbReference type="InterPro" id="IPR036291">
    <property type="entry name" value="NAD(P)-bd_dom_sf"/>
</dbReference>
<comment type="pathway">
    <text evidence="6">Cell wall biogenesis; poly(ribitol phosphate) teichoic acid biosynthesis.</text>
</comment>
<dbReference type="OrthoDB" id="1700359at2"/>
<dbReference type="GO" id="GO:0071555">
    <property type="term" value="P:cell wall organization"/>
    <property type="evidence" value="ECO:0007669"/>
    <property type="project" value="UniProtKB-KW"/>
</dbReference>
<evidence type="ECO:0000256" key="5">
    <source>
        <dbReference type="ARBA" id="ARBA00023002"/>
    </source>
</evidence>
<keyword evidence="10" id="KW-1185">Reference proteome</keyword>
<dbReference type="InterPro" id="IPR013154">
    <property type="entry name" value="ADH-like_N"/>
</dbReference>
<keyword evidence="6" id="KW-0777">Teichoic acid biosynthesis</keyword>
<evidence type="ECO:0000256" key="2">
    <source>
        <dbReference type="ARBA" id="ARBA00008072"/>
    </source>
</evidence>
<evidence type="ECO:0000313" key="9">
    <source>
        <dbReference type="EMBL" id="AIM62950.1"/>
    </source>
</evidence>
<dbReference type="GO" id="GO:0050256">
    <property type="term" value="F:ribitol-5-phosphate 2-dehydrogenase [NAD(P)+] activity"/>
    <property type="evidence" value="ECO:0007669"/>
    <property type="project" value="UniProtKB-UniRule"/>
</dbReference>
<evidence type="ECO:0000256" key="4">
    <source>
        <dbReference type="ARBA" id="ARBA00022833"/>
    </source>
</evidence>
<dbReference type="HAMAP" id="MF_02069">
    <property type="entry name" value="TarJ"/>
    <property type="match status" value="1"/>
</dbReference>
<dbReference type="AlphaFoldDB" id="A0A075TZC5"/>
<dbReference type="EC" id="1.1.1.405" evidence="6"/>
<keyword evidence="6" id="KW-0521">NADP</keyword>
<name>A0A075TZC5_9LACO</name>
<dbReference type="PANTHER" id="PTHR43350">
    <property type="entry name" value="NAD-DEPENDENT ALCOHOL DEHYDROGENASE"/>
    <property type="match status" value="1"/>
</dbReference>
<dbReference type="Gene3D" id="3.90.180.10">
    <property type="entry name" value="Medium-chain alcohol dehydrogenases, catalytic domain"/>
    <property type="match status" value="1"/>
</dbReference>
<dbReference type="UniPathway" id="UPA00790"/>
<dbReference type="InterPro" id="IPR011032">
    <property type="entry name" value="GroES-like_sf"/>
</dbReference>
<dbReference type="KEGG" id="wci:WS105_0758"/>
<reference evidence="10" key="2">
    <citation type="submission" date="2014-08" db="EMBL/GenBank/DDBJ databases">
        <title>Complete genome of Weissella ceti strain WS74 isolated from diseased rainbow trout in Brazil.</title>
        <authorList>
            <person name="Figueiredo H.C.P."/>
            <person name="Leal C.A.G."/>
            <person name="Pereira F.L."/>
            <person name="Soares S.C."/>
            <person name="Dorella F.A."/>
            <person name="Carvalho A.F."/>
            <person name="Azevedo V.A.C."/>
        </authorList>
    </citation>
    <scope>NUCLEOTIDE SEQUENCE [LARGE SCALE GENOMIC DNA]</scope>
    <source>
        <strain evidence="10">WS74</strain>
    </source>
</reference>
<keyword evidence="4 6" id="KW-0862">Zinc</keyword>
<evidence type="ECO:0000256" key="1">
    <source>
        <dbReference type="ARBA" id="ARBA00001947"/>
    </source>
</evidence>
<dbReference type="STRING" id="759620.WS105_0758"/>
<sequence>MLNNVYRLTGVRQIERMSVNTSINEPNTVIVRPTLMAICRADERYYTGMRDKKVLAKRLPMALIHESVGEVVRDNSGTFEPGTRVAMIPTHAHGHDELVSDNYLRSSTFHSSTEDGFMREYVQMLPENLIAIPEEAQANMNAFFEVVSVAVQAINRLKETMIDRTDSIGIWGDGNVAYITAVVAREMFPDAQLYVFGKHQEKLDYISFATTVQIDEIPEDLQIDQAIEAVGGQGSESALDQIIDMIKPRGTIVLSGVSEKPIAINTRMVLEKGLSLVGTTRSTREDFQTSIDLVGQHTSVKERLELMVPEVQEVRTIRDITEAFDDDLTKNWGKTVLDWQM</sequence>
<gene>
    <name evidence="6" type="primary">tarJ</name>
    <name evidence="9" type="ORF">WS74_0698</name>
</gene>
<organism evidence="9 10">
    <name type="scientific">Weissella ceti</name>
    <dbReference type="NCBI Taxonomy" id="759620"/>
    <lineage>
        <taxon>Bacteria</taxon>
        <taxon>Bacillati</taxon>
        <taxon>Bacillota</taxon>
        <taxon>Bacilli</taxon>
        <taxon>Lactobacillales</taxon>
        <taxon>Lactobacillaceae</taxon>
        <taxon>Weissella</taxon>
    </lineage>
</organism>
<protein>
    <recommendedName>
        <fullName evidence="6">Ribulose-5-phosphate reductase</fullName>
        <shortName evidence="6">Ribulose-5-P reductase</shortName>
        <ecNumber evidence="6">1.1.1.405</ecNumber>
    </recommendedName>
    <alternativeName>
        <fullName evidence="6">Ribitol-5-phosphate dehydrogenase</fullName>
    </alternativeName>
</protein>
<accession>A0A075TZC5</accession>
<feature type="binding site" evidence="6">
    <location>
        <position position="65"/>
    </location>
    <ligand>
        <name>Zn(2+)</name>
        <dbReference type="ChEBI" id="CHEBI:29105"/>
        <note>catalytic</note>
    </ligand>
</feature>
<dbReference type="PANTHER" id="PTHR43350:SF19">
    <property type="entry name" value="D-GULOSIDE 3-DEHYDROGENASE"/>
    <property type="match status" value="1"/>
</dbReference>
<keyword evidence="6" id="KW-0961">Cell wall biogenesis/degradation</keyword>
<feature type="domain" description="Alcohol dehydrogenase-like C-terminal" evidence="7">
    <location>
        <begin position="213"/>
        <end position="294"/>
    </location>
</feature>
<evidence type="ECO:0000313" key="10">
    <source>
        <dbReference type="Proteomes" id="UP000029079"/>
    </source>
</evidence>
<dbReference type="GO" id="GO:0008270">
    <property type="term" value="F:zinc ion binding"/>
    <property type="evidence" value="ECO:0007669"/>
    <property type="project" value="UniProtKB-UniRule"/>
</dbReference>
<dbReference type="Pfam" id="PF08240">
    <property type="entry name" value="ADH_N"/>
    <property type="match status" value="1"/>
</dbReference>
<dbReference type="SUPFAM" id="SSF50129">
    <property type="entry name" value="GroES-like"/>
    <property type="match status" value="1"/>
</dbReference>
<dbReference type="EMBL" id="CP009223">
    <property type="protein sequence ID" value="AIM62950.1"/>
    <property type="molecule type" value="Genomic_DNA"/>
</dbReference>
<dbReference type="InterPro" id="IPR013149">
    <property type="entry name" value="ADH-like_C"/>
</dbReference>
<comment type="similarity">
    <text evidence="2 6">Belongs to the zinc-containing alcohol dehydrogenase family.</text>
</comment>
<comment type="cofactor">
    <cofactor evidence="1 6">
        <name>Zn(2+)</name>
        <dbReference type="ChEBI" id="CHEBI:29105"/>
    </cofactor>
</comment>
<reference evidence="9 10" key="1">
    <citation type="journal article" date="2014" name="Genome Announc.">
        <title>Complete Genome Sequences of Fish Pathogenic Weissella ceti Strains WS74 and WS105.</title>
        <authorList>
            <person name="Figueiredo H.C."/>
            <person name="Leal C.A."/>
            <person name="Dorella F.A."/>
            <person name="Carvalho A.F."/>
            <person name="Soares S.C."/>
            <person name="Pereira F.L."/>
            <person name="Azevedo V.A."/>
        </authorList>
    </citation>
    <scope>NUCLEOTIDE SEQUENCE [LARGE SCALE GENOMIC DNA]</scope>
    <source>
        <strain evidence="9 10">WS74</strain>
    </source>
</reference>
<feature type="binding site" evidence="6">
    <location>
        <position position="66"/>
    </location>
    <ligand>
        <name>Zn(2+)</name>
        <dbReference type="ChEBI" id="CHEBI:29105"/>
        <note>catalytic</note>
    </ligand>
</feature>
<dbReference type="SUPFAM" id="SSF51735">
    <property type="entry name" value="NAD(P)-binding Rossmann-fold domains"/>
    <property type="match status" value="1"/>
</dbReference>
<keyword evidence="5 6" id="KW-0560">Oxidoreductase</keyword>
<feature type="binding site" evidence="6">
    <location>
        <position position="39"/>
    </location>
    <ligand>
        <name>Zn(2+)</name>
        <dbReference type="ChEBI" id="CHEBI:29105"/>
        <note>catalytic</note>
    </ligand>
</feature>
<feature type="binding site" evidence="6">
    <location>
        <position position="145"/>
    </location>
    <ligand>
        <name>Zn(2+)</name>
        <dbReference type="ChEBI" id="CHEBI:29105"/>
        <note>catalytic</note>
    </ligand>
</feature>